<keyword evidence="4" id="KW-1185">Reference proteome</keyword>
<evidence type="ECO:0000256" key="1">
    <source>
        <dbReference type="ARBA" id="ARBA00022481"/>
    </source>
</evidence>
<dbReference type="InterPro" id="IPR000983">
    <property type="entry name" value="Bac_GSPG_pilin"/>
</dbReference>
<sequence length="137" mass="14630">MPVKQQTSRSQHGVTLIELMIVVVILGVIAAFAYPSYTAYVIKTNRAAAMSYMTEIAAKQEEFVLDARRYAGSIASLGITTPTDVAKFYTVTVTAFNASTPVAYSVVATPLSSSMQAADGALTLKSSGEKLPADKWQ</sequence>
<dbReference type="InterPro" id="IPR045584">
    <property type="entry name" value="Pilin-like"/>
</dbReference>
<dbReference type="InterPro" id="IPR012902">
    <property type="entry name" value="N_methyl_site"/>
</dbReference>
<dbReference type="PROSITE" id="PS00409">
    <property type="entry name" value="PROKAR_NTER_METHYL"/>
    <property type="match status" value="1"/>
</dbReference>
<keyword evidence="1" id="KW-0488">Methylation</keyword>
<name>A0ABV7TWB2_9NEIS</name>
<dbReference type="EMBL" id="JBHRYH010000040">
    <property type="protein sequence ID" value="MFC3627038.1"/>
    <property type="molecule type" value="Genomic_DNA"/>
</dbReference>
<dbReference type="InterPro" id="IPR031982">
    <property type="entry name" value="PilE-like"/>
</dbReference>
<dbReference type="Pfam" id="PF16732">
    <property type="entry name" value="ComP_DUS"/>
    <property type="match status" value="1"/>
</dbReference>
<dbReference type="Proteomes" id="UP001595636">
    <property type="component" value="Unassembled WGS sequence"/>
</dbReference>
<dbReference type="PRINTS" id="PR00813">
    <property type="entry name" value="BCTERIALGSPG"/>
</dbReference>
<dbReference type="RefSeq" id="WP_390280274.1">
    <property type="nucleotide sequence ID" value="NZ_JBHRYH010000040.1"/>
</dbReference>
<reference evidence="4" key="1">
    <citation type="journal article" date="2019" name="Int. J. Syst. Evol. Microbiol.">
        <title>The Global Catalogue of Microorganisms (GCM) 10K type strain sequencing project: providing services to taxonomists for standard genome sequencing and annotation.</title>
        <authorList>
            <consortium name="The Broad Institute Genomics Platform"/>
            <consortium name="The Broad Institute Genome Sequencing Center for Infectious Disease"/>
            <person name="Wu L."/>
            <person name="Ma J."/>
        </authorList>
    </citation>
    <scope>NUCLEOTIDE SEQUENCE [LARGE SCALE GENOMIC DNA]</scope>
    <source>
        <strain evidence="4">KCTC 42195</strain>
    </source>
</reference>
<dbReference type="Pfam" id="PF07963">
    <property type="entry name" value="N_methyl"/>
    <property type="match status" value="1"/>
</dbReference>
<feature type="transmembrane region" description="Helical" evidence="2">
    <location>
        <begin position="12"/>
        <end position="34"/>
    </location>
</feature>
<keyword evidence="2" id="KW-1133">Transmembrane helix</keyword>
<dbReference type="Gene3D" id="3.30.700.10">
    <property type="entry name" value="Glycoprotein, Type 4 Pilin"/>
    <property type="match status" value="1"/>
</dbReference>
<keyword evidence="2" id="KW-0812">Transmembrane</keyword>
<evidence type="ECO:0000313" key="4">
    <source>
        <dbReference type="Proteomes" id="UP001595636"/>
    </source>
</evidence>
<evidence type="ECO:0000313" key="3">
    <source>
        <dbReference type="EMBL" id="MFC3627038.1"/>
    </source>
</evidence>
<organism evidence="3 4">
    <name type="scientific">Vogesella amnigena</name>
    <dbReference type="NCBI Taxonomy" id="1507449"/>
    <lineage>
        <taxon>Bacteria</taxon>
        <taxon>Pseudomonadati</taxon>
        <taxon>Pseudomonadota</taxon>
        <taxon>Betaproteobacteria</taxon>
        <taxon>Neisseriales</taxon>
        <taxon>Chromobacteriaceae</taxon>
        <taxon>Vogesella</taxon>
    </lineage>
</organism>
<dbReference type="SUPFAM" id="SSF54523">
    <property type="entry name" value="Pili subunits"/>
    <property type="match status" value="1"/>
</dbReference>
<gene>
    <name evidence="3" type="ORF">ACFOKJ_13040</name>
</gene>
<comment type="caution">
    <text evidence="3">The sequence shown here is derived from an EMBL/GenBank/DDBJ whole genome shotgun (WGS) entry which is preliminary data.</text>
</comment>
<proteinExistence type="predicted"/>
<protein>
    <submittedName>
        <fullName evidence="3">Type IV pilin protein</fullName>
    </submittedName>
</protein>
<keyword evidence="2" id="KW-0472">Membrane</keyword>
<accession>A0ABV7TWB2</accession>
<evidence type="ECO:0000256" key="2">
    <source>
        <dbReference type="SAM" id="Phobius"/>
    </source>
</evidence>
<dbReference type="NCBIfam" id="TIGR02532">
    <property type="entry name" value="IV_pilin_GFxxxE"/>
    <property type="match status" value="1"/>
</dbReference>